<proteinExistence type="predicted"/>
<protein>
    <submittedName>
        <fullName evidence="1">Uncharacterized protein</fullName>
    </submittedName>
</protein>
<gene>
    <name evidence="1" type="ORF">HMPREF9699_01338</name>
</gene>
<accession>K1MKV6</accession>
<dbReference type="HOGENOM" id="CLU_1727776_0_0_10"/>
<dbReference type="EMBL" id="AGYA01000025">
    <property type="protein sequence ID" value="EKB56609.1"/>
    <property type="molecule type" value="Genomic_DNA"/>
</dbReference>
<dbReference type="RefSeq" id="WP_002663488.1">
    <property type="nucleotide sequence ID" value="NZ_JH932293.1"/>
</dbReference>
<evidence type="ECO:0000313" key="2">
    <source>
        <dbReference type="Proteomes" id="UP000006085"/>
    </source>
</evidence>
<comment type="caution">
    <text evidence="1">The sequence shown here is derived from an EMBL/GenBank/DDBJ whole genome shotgun (WGS) entry which is preliminary data.</text>
</comment>
<dbReference type="OrthoDB" id="1112802at2"/>
<keyword evidence="2" id="KW-1185">Reference proteome</keyword>
<dbReference type="Proteomes" id="UP000006085">
    <property type="component" value="Unassembled WGS sequence"/>
</dbReference>
<dbReference type="AlphaFoldDB" id="K1MKV6"/>
<name>K1MKV6_9FLAO</name>
<sequence>MKTFLIQSPCYRANGHYGSYYSIAFTDNEGNVIKGYGDHISELSYGVKNVYEAEGTSFSDSDRFITIEEVEVDEAEFETFLEKRREYNRLCEEVNRKRDKRFGTNTYKYVYGQKKGQKEREQELRDWELENRVPYVDYYDFLKSVKNGNLG</sequence>
<organism evidence="1 2">
    <name type="scientific">Bergeyella zoohelcum ATCC 43767</name>
    <dbReference type="NCBI Taxonomy" id="883096"/>
    <lineage>
        <taxon>Bacteria</taxon>
        <taxon>Pseudomonadati</taxon>
        <taxon>Bacteroidota</taxon>
        <taxon>Flavobacteriia</taxon>
        <taxon>Flavobacteriales</taxon>
        <taxon>Weeksellaceae</taxon>
        <taxon>Bergeyella</taxon>
    </lineage>
</organism>
<dbReference type="STRING" id="883096.HMPREF9699_01338"/>
<evidence type="ECO:0000313" key="1">
    <source>
        <dbReference type="EMBL" id="EKB56609.1"/>
    </source>
</evidence>
<reference evidence="1 2" key="1">
    <citation type="submission" date="2012-07" db="EMBL/GenBank/DDBJ databases">
        <title>The Genome Sequence of Bergeyella zoohelcum ATCC 43767.</title>
        <authorList>
            <consortium name="The Broad Institute Genome Sequencing Platform"/>
            <person name="Earl A."/>
            <person name="Ward D."/>
            <person name="Feldgarden M."/>
            <person name="Gevers D."/>
            <person name="Huys G."/>
            <person name="Walker B."/>
            <person name="Young S.K."/>
            <person name="Zeng Q."/>
            <person name="Gargeya S."/>
            <person name="Fitzgerald M."/>
            <person name="Haas B."/>
            <person name="Abouelleil A."/>
            <person name="Alvarado L."/>
            <person name="Arachchi H.M."/>
            <person name="Berlin A.M."/>
            <person name="Chapman S.B."/>
            <person name="Goldberg J."/>
            <person name="Griggs A."/>
            <person name="Gujja S."/>
            <person name="Hansen M."/>
            <person name="Howarth C."/>
            <person name="Imamovic A."/>
            <person name="Larimer J."/>
            <person name="McCowen C."/>
            <person name="Montmayeur A."/>
            <person name="Murphy C."/>
            <person name="Neiman D."/>
            <person name="Pearson M."/>
            <person name="Priest M."/>
            <person name="Roberts A."/>
            <person name="Saif S."/>
            <person name="Shea T."/>
            <person name="Sisk P."/>
            <person name="Sykes S."/>
            <person name="Wortman J."/>
            <person name="Nusbaum C."/>
            <person name="Birren B."/>
        </authorList>
    </citation>
    <scope>NUCLEOTIDE SEQUENCE [LARGE SCALE GENOMIC DNA]</scope>
    <source>
        <strain evidence="1 2">ATCC 43767</strain>
    </source>
</reference>